<keyword evidence="2" id="KW-1185">Reference proteome</keyword>
<accession>A0A1N6JKM0</accession>
<dbReference type="Proteomes" id="UP000185207">
    <property type="component" value="Unassembled WGS sequence"/>
</dbReference>
<sequence length="218" mass="24366">MKKNLLPSFANVKDYAGLLSKSWQFSVILLFLFLNSLSAQETQTQEPVSSGLIITAGDAVIYSKDASFNEQISKSKTIQQYSKVIKINNDELKIVAKNSDEPTKKLQPKIKEEVDLLAAKKLKDSRKVDLPKKKIDLHISKGYSDGKFLAGVSSINGSFVSPSNDYHYSKYFLNSSANPENTSLIFLHFSSCFYKNDNSRLQINVSSFSVRPPPTDLI</sequence>
<name>A0A1N6JKM0_9FLAO</name>
<dbReference type="OrthoDB" id="1247766at2"/>
<dbReference type="EMBL" id="FSRK01000003">
    <property type="protein sequence ID" value="SIO44840.1"/>
    <property type="molecule type" value="Genomic_DNA"/>
</dbReference>
<protein>
    <submittedName>
        <fullName evidence="1">Uncharacterized protein</fullName>
    </submittedName>
</protein>
<dbReference type="STRING" id="1416779.SAMN05444409_3515"/>
<evidence type="ECO:0000313" key="2">
    <source>
        <dbReference type="Proteomes" id="UP000185207"/>
    </source>
</evidence>
<evidence type="ECO:0000313" key="1">
    <source>
        <dbReference type="EMBL" id="SIO44840.1"/>
    </source>
</evidence>
<reference evidence="2" key="1">
    <citation type="submission" date="2016-11" db="EMBL/GenBank/DDBJ databases">
        <authorList>
            <person name="Varghese N."/>
            <person name="Submissions S."/>
        </authorList>
    </citation>
    <scope>NUCLEOTIDE SEQUENCE [LARGE SCALE GENOMIC DNA]</scope>
    <source>
        <strain evidence="2">DSM 27623</strain>
    </source>
</reference>
<organism evidence="1 2">
    <name type="scientific">Epilithonimonas zeae</name>
    <dbReference type="NCBI Taxonomy" id="1416779"/>
    <lineage>
        <taxon>Bacteria</taxon>
        <taxon>Pseudomonadati</taxon>
        <taxon>Bacteroidota</taxon>
        <taxon>Flavobacteriia</taxon>
        <taxon>Flavobacteriales</taxon>
        <taxon>Weeksellaceae</taxon>
        <taxon>Chryseobacterium group</taxon>
        <taxon>Epilithonimonas</taxon>
    </lineage>
</organism>
<dbReference type="RefSeq" id="WP_074236632.1">
    <property type="nucleotide sequence ID" value="NZ_FSRK01000003.1"/>
</dbReference>
<proteinExistence type="predicted"/>
<dbReference type="AlphaFoldDB" id="A0A1N6JKM0"/>
<gene>
    <name evidence="1" type="ORF">SAMN05444409_3515</name>
</gene>